<dbReference type="Proteomes" id="UP001652700">
    <property type="component" value="Unplaced"/>
</dbReference>
<keyword evidence="5 10" id="KW-0552">Olfaction</keyword>
<feature type="transmembrane region" description="Helical" evidence="10">
    <location>
        <begin position="271"/>
        <end position="292"/>
    </location>
</feature>
<evidence type="ECO:0000256" key="10">
    <source>
        <dbReference type="RuleBase" id="RU351113"/>
    </source>
</evidence>
<evidence type="ECO:0000313" key="11">
    <source>
        <dbReference type="EnsemblMetazoa" id="XP_050499101.1"/>
    </source>
</evidence>
<evidence type="ECO:0000256" key="7">
    <source>
        <dbReference type="ARBA" id="ARBA00023136"/>
    </source>
</evidence>
<sequence>MKPPLDYREFFSFHILFFKLTGFWKPDKHMRYKTVYEIYSFICNMCFVLFLLSQFIYMYQNIDDVDKIMSVFYLAGPFIVNMFKMLAVYRKFDEIKILMKKLNNTVFQPKCEQHLEIAFNQKKFHKIFFHLCLYLGLQTYLLFYLCFFLNDDMVTPAQGWFPFDYTRSPYFEMVYIFQNAVILWNTVNIVNVDVFCAAFMMQIGMQCDYLCTTLNNLNLFRVKNGTLTQMDKQDVVKENDACFSSVMLENLIVCIQHHRDIKRIANEIESILRIGVFILFCGGGVIICSGLFQLSTASIGSMQSIMLVFYTISMLTDQFVYCGFGNNVIEKSSNIFRCAYNTPWVECDIRFKKILLQFMTETKNPMRIRVGGMLVVSNAVFMSVSKSSYSIFTLLKKVQE</sequence>
<comment type="similarity">
    <text evidence="10">Belongs to the insect chemoreceptor superfamily. Heteromeric odorant receptor channel (TC 1.A.69) family.</text>
</comment>
<accession>A0ABM5JMD4</accession>
<keyword evidence="8 10" id="KW-0675">Receptor</keyword>
<evidence type="ECO:0000256" key="6">
    <source>
        <dbReference type="ARBA" id="ARBA00022989"/>
    </source>
</evidence>
<keyword evidence="12" id="KW-1185">Reference proteome</keyword>
<feature type="transmembrane region" description="Helical" evidence="10">
    <location>
        <begin position="170"/>
        <end position="196"/>
    </location>
</feature>
<dbReference type="InterPro" id="IPR004117">
    <property type="entry name" value="7tm6_olfct_rcpt"/>
</dbReference>
<keyword evidence="4 10" id="KW-0812">Transmembrane</keyword>
<keyword evidence="9 10" id="KW-0807">Transducer</keyword>
<evidence type="ECO:0000256" key="5">
    <source>
        <dbReference type="ARBA" id="ARBA00022725"/>
    </source>
</evidence>
<reference evidence="11" key="1">
    <citation type="submission" date="2025-05" db="UniProtKB">
        <authorList>
            <consortium name="EnsemblMetazoa"/>
        </authorList>
    </citation>
    <scope>IDENTIFICATION</scope>
</reference>
<dbReference type="RefSeq" id="XP_050499101.1">
    <property type="nucleotide sequence ID" value="XM_050643144.1"/>
</dbReference>
<proteinExistence type="inferred from homology"/>
<evidence type="ECO:0000256" key="4">
    <source>
        <dbReference type="ARBA" id="ARBA00022692"/>
    </source>
</evidence>
<feature type="transmembrane region" description="Helical" evidence="10">
    <location>
        <begin position="38"/>
        <end position="59"/>
    </location>
</feature>
<keyword evidence="3 10" id="KW-0716">Sensory transduction</keyword>
<comment type="subcellular location">
    <subcellularLocation>
        <location evidence="1 10">Cell membrane</location>
        <topology evidence="1 10">Multi-pass membrane protein</topology>
    </subcellularLocation>
</comment>
<evidence type="ECO:0000256" key="9">
    <source>
        <dbReference type="ARBA" id="ARBA00023224"/>
    </source>
</evidence>
<keyword evidence="7 10" id="KW-0472">Membrane</keyword>
<dbReference type="EnsemblMetazoa" id="XM_050643144.1">
    <property type="protein sequence ID" value="XP_050499101.1"/>
    <property type="gene ID" value="LOC126879846"/>
</dbReference>
<evidence type="ECO:0000256" key="3">
    <source>
        <dbReference type="ARBA" id="ARBA00022606"/>
    </source>
</evidence>
<feature type="transmembrane region" description="Helical" evidence="10">
    <location>
        <begin position="127"/>
        <end position="150"/>
    </location>
</feature>
<name>A0ABM5JMD4_DIAVI</name>
<dbReference type="Pfam" id="PF02949">
    <property type="entry name" value="7tm_6"/>
    <property type="match status" value="1"/>
</dbReference>
<dbReference type="GeneID" id="126879846"/>
<evidence type="ECO:0000256" key="2">
    <source>
        <dbReference type="ARBA" id="ARBA00022475"/>
    </source>
</evidence>
<evidence type="ECO:0000256" key="8">
    <source>
        <dbReference type="ARBA" id="ARBA00023170"/>
    </source>
</evidence>
<dbReference type="PANTHER" id="PTHR21137">
    <property type="entry name" value="ODORANT RECEPTOR"/>
    <property type="match status" value="1"/>
</dbReference>
<feature type="transmembrane region" description="Helical" evidence="10">
    <location>
        <begin position="304"/>
        <end position="324"/>
    </location>
</feature>
<evidence type="ECO:0000313" key="12">
    <source>
        <dbReference type="Proteomes" id="UP001652700"/>
    </source>
</evidence>
<organism evidence="11 12">
    <name type="scientific">Diabrotica virgifera virgifera</name>
    <name type="common">western corn rootworm</name>
    <dbReference type="NCBI Taxonomy" id="50390"/>
    <lineage>
        <taxon>Eukaryota</taxon>
        <taxon>Metazoa</taxon>
        <taxon>Ecdysozoa</taxon>
        <taxon>Arthropoda</taxon>
        <taxon>Hexapoda</taxon>
        <taxon>Insecta</taxon>
        <taxon>Pterygota</taxon>
        <taxon>Neoptera</taxon>
        <taxon>Endopterygota</taxon>
        <taxon>Coleoptera</taxon>
        <taxon>Polyphaga</taxon>
        <taxon>Cucujiformia</taxon>
        <taxon>Chrysomeloidea</taxon>
        <taxon>Chrysomelidae</taxon>
        <taxon>Galerucinae</taxon>
        <taxon>Diabroticina</taxon>
        <taxon>Diabroticites</taxon>
        <taxon>Diabrotica</taxon>
    </lineage>
</organism>
<feature type="transmembrane region" description="Helical" evidence="10">
    <location>
        <begin position="71"/>
        <end position="89"/>
    </location>
</feature>
<keyword evidence="6 10" id="KW-1133">Transmembrane helix</keyword>
<evidence type="ECO:0000256" key="1">
    <source>
        <dbReference type="ARBA" id="ARBA00004651"/>
    </source>
</evidence>
<comment type="caution">
    <text evidence="10">Lacks conserved residue(s) required for the propagation of feature annotation.</text>
</comment>
<keyword evidence="2" id="KW-1003">Cell membrane</keyword>
<dbReference type="PANTHER" id="PTHR21137:SF35">
    <property type="entry name" value="ODORANT RECEPTOR 19A-RELATED"/>
    <property type="match status" value="1"/>
</dbReference>
<protein>
    <recommendedName>
        <fullName evidence="10">Odorant receptor</fullName>
    </recommendedName>
</protein>